<name>A0A1M7FGV9_9RHOB</name>
<keyword evidence="2" id="KW-1185">Reference proteome</keyword>
<dbReference type="Proteomes" id="UP000184444">
    <property type="component" value="Unassembled WGS sequence"/>
</dbReference>
<sequence length="246" mass="26422">MGSMMFRIGRKSQSWYGESIGILILDAAYPCVPGNVGNATTYPFPVRYHRVEGASIDRLLNQADPALVTPFVEGARKLQAEGVKAITGACGFMALFQREVAAAVEIPVFLSPLLQIPFIARITGRPVGIITANASRLTPAHFTACGVGPGIALHVAGMEEQPEFRSAILEEKGTLDSTRIEAEVSTVAAELVARHPEIGAVLLECSDLPPYAQAVQTVTGRPVFDFNSMIHHVERACVTRSYQGAM</sequence>
<evidence type="ECO:0000313" key="2">
    <source>
        <dbReference type="Proteomes" id="UP000184444"/>
    </source>
</evidence>
<dbReference type="NCBIfam" id="NF005679">
    <property type="entry name" value="PRK07475.1"/>
    <property type="match status" value="1"/>
</dbReference>
<dbReference type="Pfam" id="PF01177">
    <property type="entry name" value="Asp_Glu_race"/>
    <property type="match status" value="1"/>
</dbReference>
<dbReference type="InterPro" id="IPR015942">
    <property type="entry name" value="Asp/Glu/hydantoin_racemase"/>
</dbReference>
<gene>
    <name evidence="1" type="ORF">SAMN05444389_10352</name>
</gene>
<reference evidence="2" key="1">
    <citation type="submission" date="2016-11" db="EMBL/GenBank/DDBJ databases">
        <authorList>
            <person name="Varghese N."/>
            <person name="Submissions S."/>
        </authorList>
    </citation>
    <scope>NUCLEOTIDE SEQUENCE [LARGE SCALE GENOMIC DNA]</scope>
    <source>
        <strain evidence="2">DSM 6637</strain>
    </source>
</reference>
<proteinExistence type="predicted"/>
<dbReference type="AlphaFoldDB" id="A0A1M7FGV9"/>
<accession>A0A1M7FGV9</accession>
<protein>
    <recommendedName>
        <fullName evidence="3">Aspartate/glutamate racemase family protein</fullName>
    </recommendedName>
</protein>
<evidence type="ECO:0000313" key="1">
    <source>
        <dbReference type="EMBL" id="SHM03342.1"/>
    </source>
</evidence>
<dbReference type="EMBL" id="FRCK01000003">
    <property type="protein sequence ID" value="SHM03342.1"/>
    <property type="molecule type" value="Genomic_DNA"/>
</dbReference>
<dbReference type="STRING" id="53463.SAMN05444389_10352"/>
<evidence type="ECO:0008006" key="3">
    <source>
        <dbReference type="Google" id="ProtNLM"/>
    </source>
</evidence>
<dbReference type="GO" id="GO:0047661">
    <property type="term" value="F:amino-acid racemase activity"/>
    <property type="evidence" value="ECO:0007669"/>
    <property type="project" value="InterPro"/>
</dbReference>
<organism evidence="1 2">
    <name type="scientific">Paracoccus solventivorans</name>
    <dbReference type="NCBI Taxonomy" id="53463"/>
    <lineage>
        <taxon>Bacteria</taxon>
        <taxon>Pseudomonadati</taxon>
        <taxon>Pseudomonadota</taxon>
        <taxon>Alphaproteobacteria</taxon>
        <taxon>Rhodobacterales</taxon>
        <taxon>Paracoccaceae</taxon>
        <taxon>Paracoccus</taxon>
    </lineage>
</organism>